<evidence type="ECO:0000313" key="3">
    <source>
        <dbReference type="EMBL" id="TWL20966.1"/>
    </source>
</evidence>
<accession>A0A1Y0YG54</accession>
<feature type="compositionally biased region" description="Polar residues" evidence="1">
    <location>
        <begin position="1"/>
        <end position="13"/>
    </location>
</feature>
<evidence type="ECO:0000313" key="4">
    <source>
        <dbReference type="Proteomes" id="UP000435910"/>
    </source>
</evidence>
<feature type="compositionally biased region" description="Low complexity" evidence="1">
    <location>
        <begin position="32"/>
        <end position="41"/>
    </location>
</feature>
<evidence type="ECO:0000256" key="1">
    <source>
        <dbReference type="SAM" id="MobiDB-lite"/>
    </source>
</evidence>
<feature type="compositionally biased region" description="Basic and acidic residues" evidence="1">
    <location>
        <begin position="14"/>
        <end position="31"/>
    </location>
</feature>
<protein>
    <submittedName>
        <fullName evidence="2">Biofilm-forming protein</fullName>
    </submittedName>
</protein>
<proteinExistence type="predicted"/>
<organism evidence="3 4">
    <name type="scientific">Bacillus licheniformis</name>
    <dbReference type="NCBI Taxonomy" id="1402"/>
    <lineage>
        <taxon>Bacteria</taxon>
        <taxon>Bacillati</taxon>
        <taxon>Bacillota</taxon>
        <taxon>Bacilli</taxon>
        <taxon>Bacillales</taxon>
        <taxon>Bacillaceae</taxon>
        <taxon>Bacillus</taxon>
    </lineage>
</organism>
<sequence length="41" mass="4815">MQKKGIQNSSLEQLKNDHETESAFQQDDKNNKQQQNRNALK</sequence>
<dbReference type="RefSeq" id="WP_003182659.1">
    <property type="nucleotide sequence ID" value="NZ_BEXU01000031.1"/>
</dbReference>
<dbReference type="GeneID" id="92861163"/>
<reference evidence="2 5" key="2">
    <citation type="submission" date="2020-12" db="EMBL/GenBank/DDBJ databases">
        <title>FDA dAtabase for Regulatory Grade micrObial Sequences (FDA-ARGOS): Supporting development and validation of Infectious Disease Dx tests.</title>
        <authorList>
            <person name="Nelson B."/>
            <person name="Plummer A."/>
            <person name="Tallon L."/>
            <person name="Sadzewicz L."/>
            <person name="Zhao X."/>
            <person name="Boylan J."/>
            <person name="Ott S."/>
            <person name="Bowen H."/>
            <person name="Vavikolanu K."/>
            <person name="Mehta A."/>
            <person name="Aluvathingal J."/>
            <person name="Nadendla S."/>
            <person name="Myers T."/>
            <person name="Yan Y."/>
            <person name="Sichtig H."/>
        </authorList>
    </citation>
    <scope>NUCLEOTIDE SEQUENCE [LARGE SCALE GENOMIC DNA]</scope>
    <source>
        <strain evidence="2 5">FDAARGOS_923</strain>
    </source>
</reference>
<gene>
    <name evidence="3" type="ORF">CHCC16736_2250</name>
    <name evidence="2" type="ORF">I6G80_15470</name>
</gene>
<name>A0A1Y0YG54_BACLI</name>
<dbReference type="Proteomes" id="UP000435910">
    <property type="component" value="Unassembled WGS sequence"/>
</dbReference>
<dbReference type="Proteomes" id="UP000595038">
    <property type="component" value="Chromosome"/>
</dbReference>
<dbReference type="EMBL" id="NILC01000033">
    <property type="protein sequence ID" value="TWL20966.1"/>
    <property type="molecule type" value="Genomic_DNA"/>
</dbReference>
<evidence type="ECO:0000313" key="5">
    <source>
        <dbReference type="Proteomes" id="UP000595038"/>
    </source>
</evidence>
<feature type="region of interest" description="Disordered" evidence="1">
    <location>
        <begin position="1"/>
        <end position="41"/>
    </location>
</feature>
<dbReference type="EMBL" id="CP065647">
    <property type="protein sequence ID" value="QPR71234.1"/>
    <property type="molecule type" value="Genomic_DNA"/>
</dbReference>
<reference evidence="3 4" key="1">
    <citation type="submission" date="2019-06" db="EMBL/GenBank/DDBJ databases">
        <title>Genome sequence analysis of &gt;100 Bacillus licheniformis strains suggests intrinsic resistance to this species.</title>
        <authorList>
            <person name="Wels M."/>
            <person name="Siezen R.J."/>
            <person name="Johansen E."/>
            <person name="Stuer-Lauridsen B."/>
            <person name="Bjerre K."/>
            <person name="Nielsen B.K.K."/>
        </authorList>
    </citation>
    <scope>NUCLEOTIDE SEQUENCE [LARGE SCALE GENOMIC DNA]</scope>
    <source>
        <strain evidence="3 4">BAC-16736</strain>
    </source>
</reference>
<dbReference type="AlphaFoldDB" id="A0A1Y0YG54"/>
<evidence type="ECO:0000313" key="2">
    <source>
        <dbReference type="EMBL" id="QPR71234.1"/>
    </source>
</evidence>